<comment type="similarity">
    <text evidence="1">Belongs to the sigma-70 factor family. ECF subfamily.</text>
</comment>
<reference evidence="10" key="1">
    <citation type="journal article" date="2019" name="Int. J. Syst. Evol. Microbiol.">
        <title>The Global Catalogue of Microorganisms (GCM) 10K type strain sequencing project: providing services to taxonomists for standard genome sequencing and annotation.</title>
        <authorList>
            <consortium name="The Broad Institute Genomics Platform"/>
            <consortium name="The Broad Institute Genome Sequencing Center for Infectious Disease"/>
            <person name="Wu L."/>
            <person name="Ma J."/>
        </authorList>
    </citation>
    <scope>NUCLEOTIDE SEQUENCE [LARGE SCALE GENOMIC DNA]</scope>
    <source>
        <strain evidence="10">CGMCC 1.15809</strain>
    </source>
</reference>
<keyword evidence="4" id="KW-0731">Sigma factor</keyword>
<dbReference type="InterPro" id="IPR013325">
    <property type="entry name" value="RNA_pol_sigma_r2"/>
</dbReference>
<dbReference type="InterPro" id="IPR052704">
    <property type="entry name" value="ECF_Sigma-70_Domain"/>
</dbReference>
<evidence type="ECO:0000256" key="6">
    <source>
        <dbReference type="SAM" id="MobiDB-lite"/>
    </source>
</evidence>
<dbReference type="SUPFAM" id="SSF88946">
    <property type="entry name" value="Sigma2 domain of RNA polymerase sigma factors"/>
    <property type="match status" value="1"/>
</dbReference>
<dbReference type="Pfam" id="PF04542">
    <property type="entry name" value="Sigma70_r2"/>
    <property type="match status" value="1"/>
</dbReference>
<keyword evidence="5" id="KW-0804">Transcription</keyword>
<dbReference type="EMBL" id="JBHSPW010000002">
    <property type="protein sequence ID" value="MFC5892104.1"/>
    <property type="molecule type" value="Genomic_DNA"/>
</dbReference>
<name>A0ABW1FGR4_9ACTN</name>
<dbReference type="InterPro" id="IPR014284">
    <property type="entry name" value="RNA_pol_sigma-70_dom"/>
</dbReference>
<evidence type="ECO:0000259" key="8">
    <source>
        <dbReference type="Pfam" id="PF08281"/>
    </source>
</evidence>
<protein>
    <submittedName>
        <fullName evidence="9">Sigma-70 family RNA polymerase sigma factor</fullName>
    </submittedName>
</protein>
<evidence type="ECO:0000256" key="4">
    <source>
        <dbReference type="ARBA" id="ARBA00023082"/>
    </source>
</evidence>
<evidence type="ECO:0000259" key="7">
    <source>
        <dbReference type="Pfam" id="PF04542"/>
    </source>
</evidence>
<keyword evidence="3" id="KW-0805">Transcription regulation</keyword>
<dbReference type="RefSeq" id="WP_345087125.1">
    <property type="nucleotide sequence ID" value="NZ_BAAAWG010000013.1"/>
</dbReference>
<sequence length="302" mass="32466">MSWDRILDETLAARFEAERGRLRAIAQRMLGSTAEAEDAVQDTWLRLARTDPAEIKNLPRWLTTVLSRICLDLLRARAARREDPTGEPLPEPPPEAAGDGNAPEQEALLVESVGRALLVVLNRLAPAERVAFVLHDSFAVPFEQIAPIVGRTPVATKKLASRARRRVRGTASEPPEQLAGHQKVAEAFLSAARGGELDDLLAVLAPDVVRRADPTALPPGRALVARGALTIARETTVWGRRARFGAAALVDGAPGILIAPGGRLSLVLSMSVTQDRVTAYDVIADPARLATVKLALLPDGER</sequence>
<dbReference type="SUPFAM" id="SSF54427">
    <property type="entry name" value="NTF2-like"/>
    <property type="match status" value="1"/>
</dbReference>
<dbReference type="Gene3D" id="1.10.1740.10">
    <property type="match status" value="1"/>
</dbReference>
<dbReference type="InterPro" id="IPR036388">
    <property type="entry name" value="WH-like_DNA-bd_sf"/>
</dbReference>
<evidence type="ECO:0000256" key="3">
    <source>
        <dbReference type="ARBA" id="ARBA00023015"/>
    </source>
</evidence>
<dbReference type="Proteomes" id="UP001596241">
    <property type="component" value="Unassembled WGS sequence"/>
</dbReference>
<comment type="subunit">
    <text evidence="2">Interacts transiently with the RNA polymerase catalytic core formed by RpoA, RpoB, RpoC and RpoZ (2 alpha, 1 beta, 1 beta' and 1 omega subunit) to form the RNA polymerase holoenzyme that can initiate transcription.</text>
</comment>
<keyword evidence="10" id="KW-1185">Reference proteome</keyword>
<dbReference type="Pfam" id="PF08281">
    <property type="entry name" value="Sigma70_r4_2"/>
    <property type="match status" value="1"/>
</dbReference>
<organism evidence="9 10">
    <name type="scientific">Streptomyces ramulosus</name>
    <dbReference type="NCBI Taxonomy" id="47762"/>
    <lineage>
        <taxon>Bacteria</taxon>
        <taxon>Bacillati</taxon>
        <taxon>Actinomycetota</taxon>
        <taxon>Actinomycetes</taxon>
        <taxon>Kitasatosporales</taxon>
        <taxon>Streptomycetaceae</taxon>
        <taxon>Streptomyces</taxon>
    </lineage>
</organism>
<comment type="caution">
    <text evidence="9">The sequence shown here is derived from an EMBL/GenBank/DDBJ whole genome shotgun (WGS) entry which is preliminary data.</text>
</comment>
<dbReference type="PANTHER" id="PTHR30173:SF43">
    <property type="entry name" value="ECF RNA POLYMERASE SIGMA FACTOR SIGI-RELATED"/>
    <property type="match status" value="1"/>
</dbReference>
<dbReference type="SUPFAM" id="SSF88659">
    <property type="entry name" value="Sigma3 and sigma4 domains of RNA polymerase sigma factors"/>
    <property type="match status" value="1"/>
</dbReference>
<feature type="domain" description="RNA polymerase sigma factor 70 region 4 type 2" evidence="8">
    <location>
        <begin position="115"/>
        <end position="166"/>
    </location>
</feature>
<dbReference type="InterPro" id="IPR013324">
    <property type="entry name" value="RNA_pol_sigma_r3/r4-like"/>
</dbReference>
<dbReference type="Gene3D" id="1.10.10.10">
    <property type="entry name" value="Winged helix-like DNA-binding domain superfamily/Winged helix DNA-binding domain"/>
    <property type="match status" value="1"/>
</dbReference>
<dbReference type="PROSITE" id="PS00414">
    <property type="entry name" value="PROFILIN"/>
    <property type="match status" value="1"/>
</dbReference>
<evidence type="ECO:0000256" key="2">
    <source>
        <dbReference type="ARBA" id="ARBA00011344"/>
    </source>
</evidence>
<accession>A0ABW1FGR4</accession>
<feature type="domain" description="RNA polymerase sigma-70 region 2" evidence="7">
    <location>
        <begin position="15"/>
        <end position="78"/>
    </location>
</feature>
<feature type="region of interest" description="Disordered" evidence="6">
    <location>
        <begin position="80"/>
        <end position="101"/>
    </location>
</feature>
<dbReference type="PANTHER" id="PTHR30173">
    <property type="entry name" value="SIGMA 19 FACTOR"/>
    <property type="match status" value="1"/>
</dbReference>
<evidence type="ECO:0000256" key="5">
    <source>
        <dbReference type="ARBA" id="ARBA00023163"/>
    </source>
</evidence>
<evidence type="ECO:0000313" key="10">
    <source>
        <dbReference type="Proteomes" id="UP001596241"/>
    </source>
</evidence>
<gene>
    <name evidence="9" type="ORF">ACFP3M_04650</name>
</gene>
<dbReference type="NCBIfam" id="TIGR02937">
    <property type="entry name" value="sigma70-ECF"/>
    <property type="match status" value="1"/>
</dbReference>
<evidence type="ECO:0000313" key="9">
    <source>
        <dbReference type="EMBL" id="MFC5892104.1"/>
    </source>
</evidence>
<dbReference type="InterPro" id="IPR032710">
    <property type="entry name" value="NTF2-like_dom_sf"/>
</dbReference>
<proteinExistence type="inferred from homology"/>
<dbReference type="InterPro" id="IPR013249">
    <property type="entry name" value="RNA_pol_sigma70_r4_t2"/>
</dbReference>
<dbReference type="InterPro" id="IPR007627">
    <property type="entry name" value="RNA_pol_sigma70_r2"/>
</dbReference>
<evidence type="ECO:0000256" key="1">
    <source>
        <dbReference type="ARBA" id="ARBA00010641"/>
    </source>
</evidence>
<dbReference type="InterPro" id="IPR027310">
    <property type="entry name" value="Profilin_CS"/>
</dbReference>